<feature type="non-terminal residue" evidence="3">
    <location>
        <position position="297"/>
    </location>
</feature>
<keyword evidence="2" id="KW-0472">Membrane</keyword>
<feature type="compositionally biased region" description="Polar residues" evidence="1">
    <location>
        <begin position="1"/>
        <end position="20"/>
    </location>
</feature>
<reference evidence="3" key="1">
    <citation type="submission" date="2022-03" db="EMBL/GenBank/DDBJ databases">
        <title>Draft genome sequence of Aduncisulcus paluster, a free-living microaerophilic Fornicata.</title>
        <authorList>
            <person name="Yuyama I."/>
            <person name="Kume K."/>
            <person name="Tamura T."/>
            <person name="Inagaki Y."/>
            <person name="Hashimoto T."/>
        </authorList>
    </citation>
    <scope>NUCLEOTIDE SEQUENCE</scope>
    <source>
        <strain evidence="3">NY0171</strain>
    </source>
</reference>
<evidence type="ECO:0000313" key="4">
    <source>
        <dbReference type="Proteomes" id="UP001057375"/>
    </source>
</evidence>
<comment type="caution">
    <text evidence="3">The sequence shown here is derived from an EMBL/GenBank/DDBJ whole genome shotgun (WGS) entry which is preliminary data.</text>
</comment>
<dbReference type="PANTHER" id="PTHR41317:SF1">
    <property type="entry name" value="PD-(D_E)XK NUCLEASE FAMILY TRANSPOSASE"/>
    <property type="match status" value="1"/>
</dbReference>
<evidence type="ECO:0000256" key="1">
    <source>
        <dbReference type="SAM" id="MobiDB-lite"/>
    </source>
</evidence>
<protein>
    <submittedName>
        <fullName evidence="3">Uncharacterized protein</fullName>
    </submittedName>
</protein>
<feature type="compositionally biased region" description="Polar residues" evidence="1">
    <location>
        <begin position="27"/>
        <end position="36"/>
    </location>
</feature>
<proteinExistence type="predicted"/>
<evidence type="ECO:0000313" key="3">
    <source>
        <dbReference type="EMBL" id="GKT21738.1"/>
    </source>
</evidence>
<keyword evidence="4" id="KW-1185">Reference proteome</keyword>
<gene>
    <name evidence="3" type="ORF">ADUPG1_011973</name>
</gene>
<feature type="region of interest" description="Disordered" evidence="1">
    <location>
        <begin position="1"/>
        <end position="38"/>
    </location>
</feature>
<dbReference type="Proteomes" id="UP001057375">
    <property type="component" value="Unassembled WGS sequence"/>
</dbReference>
<keyword evidence="2" id="KW-1133">Transmembrane helix</keyword>
<organism evidence="3 4">
    <name type="scientific">Aduncisulcus paluster</name>
    <dbReference type="NCBI Taxonomy" id="2918883"/>
    <lineage>
        <taxon>Eukaryota</taxon>
        <taxon>Metamonada</taxon>
        <taxon>Carpediemonas-like organisms</taxon>
        <taxon>Aduncisulcus</taxon>
    </lineage>
</organism>
<sequence>MDTQSLSTQEMSTHSSQHSPSLIGDAYTQTDSTPTVEEQPLVGKRRYRKEKIGGYCDPTFDLTFKMLFGEGPKAEYRLKSLLNAVYYPDGPQIANIKFLSQSVSSLPSEETPSIIYDIHCKKEDGTELFIVEMQKRIHTGFGRRMIYFAAKDLCSRFDTMRKDSKRYEEIPTVRVLAIEMKWIVRFWFGYHSHDGSPELKLLFGSLIMVTFCKIFGCFCFFLSLFALVCTTPAVIPDDNLRSFLCSQLDELSNCQPDIEQLNSLDGKLCDNLTFHMEDLGIANLLLFRNALFSPSGV</sequence>
<dbReference type="Pfam" id="PF12784">
    <property type="entry name" value="PDDEXK_2"/>
    <property type="match status" value="1"/>
</dbReference>
<dbReference type="PANTHER" id="PTHR41317">
    <property type="entry name" value="PD-(D_E)XK NUCLEASE FAMILY TRANSPOSASE"/>
    <property type="match status" value="1"/>
</dbReference>
<evidence type="ECO:0000256" key="2">
    <source>
        <dbReference type="SAM" id="Phobius"/>
    </source>
</evidence>
<dbReference type="EMBL" id="BQXS01012340">
    <property type="protein sequence ID" value="GKT21738.1"/>
    <property type="molecule type" value="Genomic_DNA"/>
</dbReference>
<accession>A0ABQ5K2N9</accession>
<name>A0ABQ5K2N9_9EUKA</name>
<feature type="transmembrane region" description="Helical" evidence="2">
    <location>
        <begin position="201"/>
        <end position="228"/>
    </location>
</feature>
<keyword evidence="2" id="KW-0812">Transmembrane</keyword>